<sequence>MSINDAEADNITSIQDEDEHMFPPLLLDGDAIDPDTEMNNDSGLSGTELFHTGCDDVSGTP</sequence>
<accession>A8NFQ4</accession>
<name>A8NFQ4_BRUMA</name>
<organism evidence="2">
    <name type="scientific">Brugia malayi</name>
    <name type="common">Filarial nematode worm</name>
    <dbReference type="NCBI Taxonomy" id="6279"/>
    <lineage>
        <taxon>Eukaryota</taxon>
        <taxon>Metazoa</taxon>
        <taxon>Ecdysozoa</taxon>
        <taxon>Nematoda</taxon>
        <taxon>Chromadorea</taxon>
        <taxon>Rhabditida</taxon>
        <taxon>Spirurina</taxon>
        <taxon>Spiruromorpha</taxon>
        <taxon>Filarioidea</taxon>
        <taxon>Onchocercidae</taxon>
        <taxon>Brugia</taxon>
    </lineage>
</organism>
<dbReference type="EMBL" id="DS237072">
    <property type="protein sequence ID" value="EDP39369.1"/>
    <property type="molecule type" value="Genomic_DNA"/>
</dbReference>
<protein>
    <submittedName>
        <fullName evidence="2">Uncharacterized protein</fullName>
    </submittedName>
</protein>
<evidence type="ECO:0000256" key="1">
    <source>
        <dbReference type="SAM" id="MobiDB-lite"/>
    </source>
</evidence>
<evidence type="ECO:0000313" key="2">
    <source>
        <dbReference type="EMBL" id="EDP39369.1"/>
    </source>
</evidence>
<feature type="region of interest" description="Disordered" evidence="1">
    <location>
        <begin position="1"/>
        <end position="61"/>
    </location>
</feature>
<dbReference type="AlphaFoldDB" id="A8NFQ4"/>
<proteinExistence type="predicted"/>
<reference evidence="2" key="1">
    <citation type="journal article" date="2007" name="Science">
        <title>Draft genome of the filarial nematode parasite Brugia malayi.</title>
        <authorList>
            <person name="Ghedin E."/>
            <person name="Wang S."/>
            <person name="Spiro D."/>
            <person name="Caler E."/>
            <person name="Zhao Q."/>
            <person name="Crabtree J."/>
            <person name="Allen J.E."/>
            <person name="Delcher A.L."/>
            <person name="Guiliano D.B."/>
            <person name="Miranda-Saavedra D."/>
            <person name="Angiuoli S.V."/>
            <person name="Creasy T."/>
            <person name="Amedeo P."/>
            <person name="Haas B."/>
            <person name="El-Sayed N.M."/>
            <person name="Wortman J.R."/>
            <person name="Feldblyum T."/>
            <person name="Tallon L."/>
            <person name="Schatz M."/>
            <person name="Shumway M."/>
            <person name="Koo H."/>
            <person name="Salzberg S.L."/>
            <person name="Schobel S."/>
            <person name="Pertea M."/>
            <person name="Pop M."/>
            <person name="White O."/>
            <person name="Barton G.J."/>
            <person name="Carlow C.K."/>
            <person name="Crawford M.J."/>
            <person name="Daub J."/>
            <person name="Dimmic M.W."/>
            <person name="Estes C.F."/>
            <person name="Foster J.M."/>
            <person name="Ganatra M."/>
            <person name="Gregory W.F."/>
            <person name="Johnson N.M."/>
            <person name="Jin J."/>
            <person name="Komuniecki R."/>
            <person name="Korf I."/>
            <person name="Kumar S."/>
            <person name="Laney S."/>
            <person name="Li B.W."/>
            <person name="Li W."/>
            <person name="Lindblom T.H."/>
            <person name="Lustigman S."/>
            <person name="Ma D."/>
            <person name="Maina C.V."/>
            <person name="Martin D.M."/>
            <person name="McCarter J.P."/>
            <person name="McReynolds L."/>
            <person name="Mitreva M."/>
            <person name="Nutman T.B."/>
            <person name="Parkinson J."/>
            <person name="Peregrin-Alvarez J.M."/>
            <person name="Poole C."/>
            <person name="Ren Q."/>
            <person name="Saunders L."/>
            <person name="Sluder A.E."/>
            <person name="Smith K."/>
            <person name="Stanke M."/>
            <person name="Unnasch T.R."/>
            <person name="Ware J."/>
            <person name="Wei A.D."/>
            <person name="Weil G."/>
            <person name="Williams D.J."/>
            <person name="Zhang Y."/>
            <person name="Williams S.A."/>
            <person name="Fraser-Liggett C."/>
            <person name="Slatko B."/>
            <person name="Blaxter M.L."/>
            <person name="Scott A.L."/>
        </authorList>
    </citation>
    <scope>NUCLEOTIDE SEQUENCE [LARGE SCALE GENOMIC DNA]</scope>
</reference>
<gene>
    <name evidence="2" type="ORF">Bm1_01570</name>
</gene>